<dbReference type="PIRSF" id="PIRSF000294">
    <property type="entry name" value="Cytochrome-c_peroxidase"/>
    <property type="match status" value="1"/>
</dbReference>
<evidence type="ECO:0000256" key="3">
    <source>
        <dbReference type="ARBA" id="ARBA00023002"/>
    </source>
</evidence>
<proteinExistence type="predicted"/>
<dbReference type="InterPro" id="IPR026259">
    <property type="entry name" value="MauG/Cytc_peroxidase"/>
</dbReference>
<name>I4AGI7_BERLS</name>
<dbReference type="eggNOG" id="COG1858">
    <property type="taxonomic scope" value="Bacteria"/>
</dbReference>
<feature type="binding site" description="axial binding residue" evidence="5">
    <location>
        <position position="237"/>
    </location>
    <ligand>
        <name>heme c</name>
        <dbReference type="ChEBI" id="CHEBI:61717"/>
        <label>2</label>
    </ligand>
    <ligandPart>
        <name>Fe</name>
        <dbReference type="ChEBI" id="CHEBI:18248"/>
    </ligandPart>
</feature>
<feature type="binding site" description="covalent" evidence="4">
    <location>
        <position position="86"/>
    </location>
    <ligand>
        <name>heme c</name>
        <dbReference type="ChEBI" id="CHEBI:61717"/>
        <label>1</label>
    </ligand>
</feature>
<dbReference type="OrthoDB" id="9805202at2"/>
<keyword evidence="5" id="KW-0479">Metal-binding</keyword>
<comment type="PTM">
    <text evidence="4">Binds 2 heme groups per subunit.</text>
</comment>
<reference evidence="8" key="1">
    <citation type="submission" date="2012-06" db="EMBL/GenBank/DDBJ databases">
        <title>The complete genome of Flexibacter litoralis DSM 6794.</title>
        <authorList>
            <person name="Lucas S."/>
            <person name="Copeland A."/>
            <person name="Lapidus A."/>
            <person name="Glavina del Rio T."/>
            <person name="Dalin E."/>
            <person name="Tice H."/>
            <person name="Bruce D."/>
            <person name="Goodwin L."/>
            <person name="Pitluck S."/>
            <person name="Peters L."/>
            <person name="Ovchinnikova G."/>
            <person name="Lu M."/>
            <person name="Kyrpides N."/>
            <person name="Mavromatis K."/>
            <person name="Ivanova N."/>
            <person name="Brettin T."/>
            <person name="Detter J.C."/>
            <person name="Han C."/>
            <person name="Larimer F."/>
            <person name="Land M."/>
            <person name="Hauser L."/>
            <person name="Markowitz V."/>
            <person name="Cheng J.-F."/>
            <person name="Hugenholtz P."/>
            <person name="Woyke T."/>
            <person name="Wu D."/>
            <person name="Spring S."/>
            <person name="Lang E."/>
            <person name="Kopitz M."/>
            <person name="Brambilla E."/>
            <person name="Klenk H.-P."/>
            <person name="Eisen J.A."/>
        </authorList>
    </citation>
    <scope>NUCLEOTIDE SEQUENCE [LARGE SCALE GENOMIC DNA]</scope>
    <source>
        <strain evidence="8">ATCC 23117 / DSM 6794 / NBRC 15988 / NCIMB 1366 / Sio-4</strain>
    </source>
</reference>
<dbReference type="STRING" id="880071.Fleli_0608"/>
<dbReference type="KEGG" id="fli:Fleli_0608"/>
<dbReference type="InterPro" id="IPR051395">
    <property type="entry name" value="Cytochrome_c_Peroxidase/MauG"/>
</dbReference>
<feature type="binding site" description="covalent" evidence="4">
    <location>
        <position position="233"/>
    </location>
    <ligand>
        <name>heme c</name>
        <dbReference type="ChEBI" id="CHEBI:61717"/>
        <label>2</label>
    </ligand>
</feature>
<dbReference type="AlphaFoldDB" id="I4AGI7"/>
<feature type="binding site" description="covalent" evidence="4">
    <location>
        <position position="83"/>
    </location>
    <ligand>
        <name>heme c</name>
        <dbReference type="ChEBI" id="CHEBI:61717"/>
        <label>1</label>
    </ligand>
</feature>
<keyword evidence="3" id="KW-0560">Oxidoreductase</keyword>
<dbReference type="PANTHER" id="PTHR30600:SF10">
    <property type="entry name" value="BLL6722 PROTEIN"/>
    <property type="match status" value="1"/>
</dbReference>
<evidence type="ECO:0000256" key="5">
    <source>
        <dbReference type="PIRSR" id="PIRSR000294-2"/>
    </source>
</evidence>
<keyword evidence="8" id="KW-1185">Reference proteome</keyword>
<feature type="domain" description="Di-haem cytochrome c peroxidase" evidence="6">
    <location>
        <begin position="61"/>
        <end position="215"/>
    </location>
</feature>
<dbReference type="GO" id="GO:0046872">
    <property type="term" value="F:metal ion binding"/>
    <property type="evidence" value="ECO:0007669"/>
    <property type="project" value="UniProtKB-KW"/>
</dbReference>
<feature type="binding site" description="covalent" evidence="4">
    <location>
        <position position="236"/>
    </location>
    <ligand>
        <name>heme c</name>
        <dbReference type="ChEBI" id="CHEBI:61717"/>
        <label>2</label>
    </ligand>
</feature>
<dbReference type="GO" id="GO:0009055">
    <property type="term" value="F:electron transfer activity"/>
    <property type="evidence" value="ECO:0007669"/>
    <property type="project" value="InterPro"/>
</dbReference>
<keyword evidence="2" id="KW-0732">Signal</keyword>
<keyword evidence="4" id="KW-0349">Heme</keyword>
<comment type="cofactor">
    <cofactor evidence="4">
        <name>heme</name>
        <dbReference type="ChEBI" id="CHEBI:30413"/>
    </cofactor>
    <text evidence="4">Binds 2 heme groups.</text>
</comment>
<dbReference type="Gene3D" id="1.10.760.10">
    <property type="entry name" value="Cytochrome c-like domain"/>
    <property type="match status" value="2"/>
</dbReference>
<evidence type="ECO:0000259" key="6">
    <source>
        <dbReference type="Pfam" id="PF03150"/>
    </source>
</evidence>
<evidence type="ECO:0000256" key="2">
    <source>
        <dbReference type="ARBA" id="ARBA00022729"/>
    </source>
</evidence>
<sequence length="328" mass="37449">MNRIRHNFIIDLTLLIVVFFIFSCKDKTNHSVEENETYKIVLPSYMPSLPKEPSQNPTTKEGVILGKALFFDRKLSKTNTISCGTCHSPKLYFTDNLARSNLGRTGKKLARNTPTLINIVYAENGLFADGGIKNLESLPAAPLQHPDEMAMDLKKLPFLLQKDTNYPILFKNAFGNDTITNALIFRALAQYQKTIISPSIELKLVSKWDSVQQNKAIFSESELEGQKLFNQHCNSCHTAPLFSDYKFHFSHLDTLINPIKYNKNELGRQRVTENSSDYLKFKTPTLRHISKTFPYLHDGSVDNLNYFLEKNNLSNEEKSALLDFLECL</sequence>
<evidence type="ECO:0000313" key="7">
    <source>
        <dbReference type="EMBL" id="AFM03072.1"/>
    </source>
</evidence>
<evidence type="ECO:0000313" key="8">
    <source>
        <dbReference type="Proteomes" id="UP000006054"/>
    </source>
</evidence>
<dbReference type="Pfam" id="PF03150">
    <property type="entry name" value="CCP_MauG"/>
    <property type="match status" value="1"/>
</dbReference>
<protein>
    <submittedName>
        <fullName evidence="7">Cytochrome c peroxidase</fullName>
    </submittedName>
</protein>
<dbReference type="HOGENOM" id="CLU_034652_3_1_10"/>
<evidence type="ECO:0000256" key="4">
    <source>
        <dbReference type="PIRSR" id="PIRSR000294-1"/>
    </source>
</evidence>
<dbReference type="InterPro" id="IPR004852">
    <property type="entry name" value="Di-haem_cyt_c_peroxidsae"/>
</dbReference>
<keyword evidence="5" id="KW-0408">Iron</keyword>
<gene>
    <name evidence="7" type="ordered locus">Fleli_0608</name>
</gene>
<organism evidence="7 8">
    <name type="scientific">Bernardetia litoralis (strain ATCC 23117 / DSM 6794 / NBRC 15988 / NCIMB 1366 / Fx l1 / Sio-4)</name>
    <name type="common">Flexibacter litoralis</name>
    <dbReference type="NCBI Taxonomy" id="880071"/>
    <lineage>
        <taxon>Bacteria</taxon>
        <taxon>Pseudomonadati</taxon>
        <taxon>Bacteroidota</taxon>
        <taxon>Cytophagia</taxon>
        <taxon>Cytophagales</taxon>
        <taxon>Bernardetiaceae</taxon>
        <taxon>Bernardetia</taxon>
    </lineage>
</organism>
<comment type="subcellular location">
    <subcellularLocation>
        <location evidence="1">Cell envelope</location>
    </subcellularLocation>
</comment>
<dbReference type="InterPro" id="IPR036909">
    <property type="entry name" value="Cyt_c-like_dom_sf"/>
</dbReference>
<accession>I4AGI7</accession>
<dbReference type="SUPFAM" id="SSF46626">
    <property type="entry name" value="Cytochrome c"/>
    <property type="match status" value="2"/>
</dbReference>
<dbReference type="GO" id="GO:0004130">
    <property type="term" value="F:cytochrome-c peroxidase activity"/>
    <property type="evidence" value="ECO:0007669"/>
    <property type="project" value="TreeGrafter"/>
</dbReference>
<evidence type="ECO:0000256" key="1">
    <source>
        <dbReference type="ARBA" id="ARBA00004196"/>
    </source>
</evidence>
<dbReference type="GO" id="GO:0030313">
    <property type="term" value="C:cell envelope"/>
    <property type="evidence" value="ECO:0007669"/>
    <property type="project" value="UniProtKB-SubCell"/>
</dbReference>
<dbReference type="PANTHER" id="PTHR30600">
    <property type="entry name" value="CYTOCHROME C PEROXIDASE-RELATED"/>
    <property type="match status" value="1"/>
</dbReference>
<dbReference type="EMBL" id="CP003345">
    <property type="protein sequence ID" value="AFM03072.1"/>
    <property type="molecule type" value="Genomic_DNA"/>
</dbReference>
<dbReference type="PROSITE" id="PS51257">
    <property type="entry name" value="PROKAR_LIPOPROTEIN"/>
    <property type="match status" value="1"/>
</dbReference>
<keyword evidence="7" id="KW-0575">Peroxidase</keyword>
<dbReference type="GO" id="GO:0020037">
    <property type="term" value="F:heme binding"/>
    <property type="evidence" value="ECO:0007669"/>
    <property type="project" value="InterPro"/>
</dbReference>
<dbReference type="Proteomes" id="UP000006054">
    <property type="component" value="Chromosome"/>
</dbReference>
<dbReference type="RefSeq" id="WP_014796532.1">
    <property type="nucleotide sequence ID" value="NC_018018.1"/>
</dbReference>
<feature type="binding site" description="axial binding residue" evidence="5">
    <location>
        <position position="87"/>
    </location>
    <ligand>
        <name>heme c</name>
        <dbReference type="ChEBI" id="CHEBI:61717"/>
        <label>1</label>
    </ligand>
    <ligandPart>
        <name>Fe</name>
        <dbReference type="ChEBI" id="CHEBI:18248"/>
    </ligandPart>
</feature>